<protein>
    <submittedName>
        <fullName evidence="1">Uncharacterized protein</fullName>
    </submittedName>
</protein>
<comment type="caution">
    <text evidence="1">The sequence shown here is derived from an EMBL/GenBank/DDBJ whole genome shotgun (WGS) entry which is preliminary data.</text>
</comment>
<evidence type="ECO:0000313" key="2">
    <source>
        <dbReference type="Proteomes" id="UP000316256"/>
    </source>
</evidence>
<evidence type="ECO:0000313" key="1">
    <source>
        <dbReference type="EMBL" id="TQF65591.1"/>
    </source>
</evidence>
<accession>A0A541AZU5</accession>
<proteinExistence type="predicted"/>
<gene>
    <name evidence="1" type="ORF">FK531_21065</name>
</gene>
<dbReference type="EMBL" id="VIGH01000011">
    <property type="protein sequence ID" value="TQF65591.1"/>
    <property type="molecule type" value="Genomic_DNA"/>
</dbReference>
<dbReference type="AlphaFoldDB" id="A0A541AZU5"/>
<reference evidence="1 2" key="1">
    <citation type="submission" date="2019-06" db="EMBL/GenBank/DDBJ databases">
        <title>Rhodococcus spaelei sp. nov., isolated from a cave.</title>
        <authorList>
            <person name="Lee S.D."/>
        </authorList>
    </citation>
    <scope>NUCLEOTIDE SEQUENCE [LARGE SCALE GENOMIC DNA]</scope>
    <source>
        <strain evidence="1 2">C9-5</strain>
    </source>
</reference>
<organism evidence="1 2">
    <name type="scientific">Rhodococcus spelaei</name>
    <dbReference type="NCBI Taxonomy" id="2546320"/>
    <lineage>
        <taxon>Bacteria</taxon>
        <taxon>Bacillati</taxon>
        <taxon>Actinomycetota</taxon>
        <taxon>Actinomycetes</taxon>
        <taxon>Mycobacteriales</taxon>
        <taxon>Nocardiaceae</taxon>
        <taxon>Rhodococcus</taxon>
    </lineage>
</organism>
<dbReference type="OrthoDB" id="4477994at2"/>
<keyword evidence="2" id="KW-1185">Reference proteome</keyword>
<name>A0A541AZU5_9NOCA</name>
<dbReference type="RefSeq" id="WP_142102965.1">
    <property type="nucleotide sequence ID" value="NZ_VIGH01000011.1"/>
</dbReference>
<dbReference type="Proteomes" id="UP000316256">
    <property type="component" value="Unassembled WGS sequence"/>
</dbReference>
<sequence length="121" mass="12884">MDEPSGADVAAMYEAAVAGELWLDDGVGQACAAHCQELIDELDVRAEAMSALGTKGGFGDFLSAQQLESGFARKAVEAREQLVGYRVVAERMREMFLAADRSYAAASDAHTQQLRNAGAVE</sequence>